<dbReference type="EMBL" id="GBXM01035005">
    <property type="protein sequence ID" value="JAH73572.1"/>
    <property type="molecule type" value="Transcribed_RNA"/>
</dbReference>
<proteinExistence type="predicted"/>
<name>A0A0E9V6A2_ANGAN</name>
<protein>
    <submittedName>
        <fullName evidence="1">Uncharacterized protein</fullName>
    </submittedName>
</protein>
<reference evidence="1" key="1">
    <citation type="submission" date="2014-11" db="EMBL/GenBank/DDBJ databases">
        <authorList>
            <person name="Amaro Gonzalez C."/>
        </authorList>
    </citation>
    <scope>NUCLEOTIDE SEQUENCE</scope>
</reference>
<sequence>MEFIVRAQAYNVTAMESGFLITGAGVTAAANPPTKTGSWYDGTEDCNSIQCNVEVTSLHQSSEPQNSEWQR</sequence>
<reference evidence="1" key="2">
    <citation type="journal article" date="2015" name="Fish Shellfish Immunol.">
        <title>Early steps in the European eel (Anguilla anguilla)-Vibrio vulnificus interaction in the gills: Role of the RtxA13 toxin.</title>
        <authorList>
            <person name="Callol A."/>
            <person name="Pajuelo D."/>
            <person name="Ebbesson L."/>
            <person name="Teles M."/>
            <person name="MacKenzie S."/>
            <person name="Amaro C."/>
        </authorList>
    </citation>
    <scope>NUCLEOTIDE SEQUENCE</scope>
</reference>
<organism evidence="1">
    <name type="scientific">Anguilla anguilla</name>
    <name type="common">European freshwater eel</name>
    <name type="synonym">Muraena anguilla</name>
    <dbReference type="NCBI Taxonomy" id="7936"/>
    <lineage>
        <taxon>Eukaryota</taxon>
        <taxon>Metazoa</taxon>
        <taxon>Chordata</taxon>
        <taxon>Craniata</taxon>
        <taxon>Vertebrata</taxon>
        <taxon>Euteleostomi</taxon>
        <taxon>Actinopterygii</taxon>
        <taxon>Neopterygii</taxon>
        <taxon>Teleostei</taxon>
        <taxon>Anguilliformes</taxon>
        <taxon>Anguillidae</taxon>
        <taxon>Anguilla</taxon>
    </lineage>
</organism>
<evidence type="ECO:0000313" key="1">
    <source>
        <dbReference type="EMBL" id="JAH73572.1"/>
    </source>
</evidence>
<accession>A0A0E9V6A2</accession>
<dbReference type="AlphaFoldDB" id="A0A0E9V6A2"/>